<feature type="compositionally biased region" description="Low complexity" evidence="2">
    <location>
        <begin position="300"/>
        <end position="315"/>
    </location>
</feature>
<dbReference type="AlphaFoldDB" id="A0AAX6EQZ1"/>
<gene>
    <name evidence="4" type="ORF">M6B38_174155</name>
</gene>
<dbReference type="InterPro" id="IPR008942">
    <property type="entry name" value="ENTH_VHS"/>
</dbReference>
<feature type="region of interest" description="Disordered" evidence="2">
    <location>
        <begin position="455"/>
        <end position="581"/>
    </location>
</feature>
<feature type="region of interest" description="Disordered" evidence="2">
    <location>
        <begin position="399"/>
        <end position="425"/>
    </location>
</feature>
<evidence type="ECO:0000256" key="1">
    <source>
        <dbReference type="ARBA" id="ARBA00022664"/>
    </source>
</evidence>
<dbReference type="Proteomes" id="UP001140949">
    <property type="component" value="Unassembled WGS sequence"/>
</dbReference>
<dbReference type="EMBL" id="JANAVB010034617">
    <property type="protein sequence ID" value="KAJ6806368.1"/>
    <property type="molecule type" value="Genomic_DNA"/>
</dbReference>
<accession>A0AAX6EQZ1</accession>
<reference evidence="4" key="2">
    <citation type="submission" date="2023-04" db="EMBL/GenBank/DDBJ databases">
        <authorList>
            <person name="Bruccoleri R.E."/>
            <person name="Oakeley E.J."/>
            <person name="Faust A.-M."/>
            <person name="Dessus-Babus S."/>
            <person name="Altorfer M."/>
            <person name="Burckhardt D."/>
            <person name="Oertli M."/>
            <person name="Naumann U."/>
            <person name="Petersen F."/>
            <person name="Wong J."/>
        </authorList>
    </citation>
    <scope>NUCLEOTIDE SEQUENCE</scope>
    <source>
        <strain evidence="4">GSM-AAB239-AS_SAM_17_03QT</strain>
        <tissue evidence="4">Leaf</tissue>
    </source>
</reference>
<keyword evidence="5" id="KW-1185">Reference proteome</keyword>
<comment type="caution">
    <text evidence="4">The sequence shown here is derived from an EMBL/GenBank/DDBJ whole genome shotgun (WGS) entry which is preliminary data.</text>
</comment>
<feature type="compositionally biased region" description="Polar residues" evidence="2">
    <location>
        <begin position="455"/>
        <end position="469"/>
    </location>
</feature>
<protein>
    <submittedName>
        <fullName evidence="4">Regulation of nuclear pre-mRNA domain-containing protein 1B-like</fullName>
    </submittedName>
</protein>
<keyword evidence="1" id="KW-0507">mRNA processing</keyword>
<dbReference type="PANTHER" id="PTHR12460">
    <property type="entry name" value="CYCLIN-DEPENDENT KINASE INHIBITOR-RELATED PROTEIN"/>
    <property type="match status" value="1"/>
</dbReference>
<dbReference type="GO" id="GO:0031124">
    <property type="term" value="P:mRNA 3'-end processing"/>
    <property type="evidence" value="ECO:0007669"/>
    <property type="project" value="TreeGrafter"/>
</dbReference>
<feature type="compositionally biased region" description="Polar residues" evidence="2">
    <location>
        <begin position="400"/>
        <end position="413"/>
    </location>
</feature>
<feature type="region of interest" description="Disordered" evidence="2">
    <location>
        <begin position="331"/>
        <end position="366"/>
    </location>
</feature>
<organism evidence="4 5">
    <name type="scientific">Iris pallida</name>
    <name type="common">Sweet iris</name>
    <dbReference type="NCBI Taxonomy" id="29817"/>
    <lineage>
        <taxon>Eukaryota</taxon>
        <taxon>Viridiplantae</taxon>
        <taxon>Streptophyta</taxon>
        <taxon>Embryophyta</taxon>
        <taxon>Tracheophyta</taxon>
        <taxon>Spermatophyta</taxon>
        <taxon>Magnoliopsida</taxon>
        <taxon>Liliopsida</taxon>
        <taxon>Asparagales</taxon>
        <taxon>Iridaceae</taxon>
        <taxon>Iridoideae</taxon>
        <taxon>Irideae</taxon>
        <taxon>Iris</taxon>
    </lineage>
</organism>
<evidence type="ECO:0000259" key="3">
    <source>
        <dbReference type="PROSITE" id="PS51391"/>
    </source>
</evidence>
<reference evidence="4" key="1">
    <citation type="journal article" date="2023" name="GigaByte">
        <title>Genome assembly of the bearded iris, Iris pallida Lam.</title>
        <authorList>
            <person name="Bruccoleri R.E."/>
            <person name="Oakeley E.J."/>
            <person name="Faust A.M.E."/>
            <person name="Altorfer M."/>
            <person name="Dessus-Babus S."/>
            <person name="Burckhardt D."/>
            <person name="Oertli M."/>
            <person name="Naumann U."/>
            <person name="Petersen F."/>
            <person name="Wong J."/>
        </authorList>
    </citation>
    <scope>NUCLEOTIDE SEQUENCE</scope>
    <source>
        <strain evidence="4">GSM-AAB239-AS_SAM_17_03QT</strain>
    </source>
</reference>
<feature type="region of interest" description="Disordered" evidence="2">
    <location>
        <begin position="292"/>
        <end position="315"/>
    </location>
</feature>
<dbReference type="InterPro" id="IPR006569">
    <property type="entry name" value="CID_dom"/>
</dbReference>
<evidence type="ECO:0000313" key="5">
    <source>
        <dbReference type="Proteomes" id="UP001140949"/>
    </source>
</evidence>
<name>A0AAX6EQZ1_IRIPA</name>
<feature type="compositionally biased region" description="Pro residues" evidence="2">
    <location>
        <begin position="531"/>
        <end position="546"/>
    </location>
</feature>
<dbReference type="PANTHER" id="PTHR12460:SF0">
    <property type="entry name" value="CID DOMAIN-CONTAINING PROTEIN-RELATED"/>
    <property type="match status" value="1"/>
</dbReference>
<dbReference type="SUPFAM" id="SSF48464">
    <property type="entry name" value="ENTH/VHS domain"/>
    <property type="match status" value="1"/>
</dbReference>
<feature type="compositionally biased region" description="Pro residues" evidence="2">
    <location>
        <begin position="511"/>
        <end position="520"/>
    </location>
</feature>
<sequence length="581" mass="63074">MNSSFNNETLAEKLSKLNNSQQSIESLSSWCITHRKKAKQIVETWEKFFNSSSDEKKVSSLYLANDILQNSRRKGSEFVNEFWKVLPGALKNVHDSGGDHGKKVVLRLVGIWDERKVFGSRGRGLKDDIFGQEPPHSLDYNENSSNPIKLVRKDAQTIRFKLPVGGMPAKIVTAYQYVLDEHLNEDAVLNKCKTAFHLVGKMEKEFDDACSHGNLHGLPSLKELQEQEATLKQCVDQLGGIEATRAALVVQLKEALEDQVHFGYMLCNESKLELICSQIQVAQTESEHASNLRQRLMSATSTTNNSIPSPNLSNPTITTTLPVETTHFTELNPPLQTSNVPPFQPPQPVTSFTNSSTSAEEQQKKAAAAAMAEKLAASTSSAQMLTSVLSSLISEGAASKNGSLSAGTITSSPPMFPAEKRPKLEKPVPSADLGNTYFAHLQQQMGSMPLPLPQISVSGMQAPPHTNQAAPPFPPPPPPPLPPVPPPHMQQFVQTSGGMVGVGPYGFTGNPLPPPPPLPPSVSMGLARPSAPTPQQPPLPPMPPPQQQQQQQQQQTSAGFYQPPGIGFYGQTQAAPPVPRQ</sequence>
<dbReference type="GO" id="GO:0000993">
    <property type="term" value="F:RNA polymerase II complex binding"/>
    <property type="evidence" value="ECO:0007669"/>
    <property type="project" value="TreeGrafter"/>
</dbReference>
<evidence type="ECO:0000256" key="2">
    <source>
        <dbReference type="SAM" id="MobiDB-lite"/>
    </source>
</evidence>
<dbReference type="SMART" id="SM00582">
    <property type="entry name" value="RPR"/>
    <property type="match status" value="1"/>
</dbReference>
<dbReference type="CDD" id="cd16981">
    <property type="entry name" value="CID_RPRD_like"/>
    <property type="match status" value="1"/>
</dbReference>
<evidence type="ECO:0000313" key="4">
    <source>
        <dbReference type="EMBL" id="KAJ6806368.1"/>
    </source>
</evidence>
<dbReference type="FunFam" id="1.25.40.90:FF:000018">
    <property type="entry name" value="ENTH/VHS family protein isoform 1"/>
    <property type="match status" value="1"/>
</dbReference>
<proteinExistence type="predicted"/>
<dbReference type="Gene3D" id="1.25.40.90">
    <property type="match status" value="1"/>
</dbReference>
<dbReference type="Pfam" id="PF04818">
    <property type="entry name" value="CID"/>
    <property type="match status" value="1"/>
</dbReference>
<dbReference type="PROSITE" id="PS51391">
    <property type="entry name" value="CID"/>
    <property type="match status" value="1"/>
</dbReference>
<feature type="compositionally biased region" description="Polar residues" evidence="2">
    <location>
        <begin position="349"/>
        <end position="358"/>
    </location>
</feature>
<feature type="domain" description="CID" evidence="3">
    <location>
        <begin position="2"/>
        <end position="134"/>
    </location>
</feature>
<feature type="compositionally biased region" description="Pro residues" evidence="2">
    <location>
        <begin position="471"/>
        <end position="488"/>
    </location>
</feature>
<dbReference type="GO" id="GO:0005634">
    <property type="term" value="C:nucleus"/>
    <property type="evidence" value="ECO:0007669"/>
    <property type="project" value="UniProtKB-ARBA"/>
</dbReference>